<dbReference type="AlphaFoldDB" id="A0AAN6NIK4"/>
<evidence type="ECO:0000313" key="2">
    <source>
        <dbReference type="Proteomes" id="UP001303222"/>
    </source>
</evidence>
<name>A0AAN6NIK4_9PEZI</name>
<protein>
    <submittedName>
        <fullName evidence="1">Uncharacterized protein</fullName>
    </submittedName>
</protein>
<keyword evidence="2" id="KW-1185">Reference proteome</keyword>
<accession>A0AAN6NIK4</accession>
<proteinExistence type="predicted"/>
<gene>
    <name evidence="1" type="ORF">QBC32DRAFT_374844</name>
</gene>
<dbReference type="Proteomes" id="UP001303222">
    <property type="component" value="Unassembled WGS sequence"/>
</dbReference>
<comment type="caution">
    <text evidence="1">The sequence shown here is derived from an EMBL/GenBank/DDBJ whole genome shotgun (WGS) entry which is preliminary data.</text>
</comment>
<sequence>MSFNAATLIPLKGENNLNAWARALKDEDNDDLKYLFDFIRNKAFLIRWQTLRKCVKDVSYIIDDKVKLTNLFNAIKRSFPYEAMLWAADMNKNELITVSFLARLSTLANT</sequence>
<reference evidence="1" key="2">
    <citation type="submission" date="2023-06" db="EMBL/GenBank/DDBJ databases">
        <authorList>
            <consortium name="Lawrence Berkeley National Laboratory"/>
            <person name="Mondo S.J."/>
            <person name="Hensen N."/>
            <person name="Bonometti L."/>
            <person name="Westerberg I."/>
            <person name="Brannstrom I.O."/>
            <person name="Guillou S."/>
            <person name="Cros-Aarteil S."/>
            <person name="Calhoun S."/>
            <person name="Haridas S."/>
            <person name="Kuo A."/>
            <person name="Pangilinan J."/>
            <person name="Riley R."/>
            <person name="Labutti K."/>
            <person name="Andreopoulos B."/>
            <person name="Lipzen A."/>
            <person name="Chen C."/>
            <person name="Yanf M."/>
            <person name="Daum C."/>
            <person name="Ng V."/>
            <person name="Clum A."/>
            <person name="Steindorff A."/>
            <person name="Ohm R."/>
            <person name="Martin F."/>
            <person name="Silar P."/>
            <person name="Natvig D."/>
            <person name="Lalanne C."/>
            <person name="Gautier V."/>
            <person name="Ament-Velasquez S.L."/>
            <person name="Kruys A."/>
            <person name="Hutchinson M.I."/>
            <person name="Powell A.J."/>
            <person name="Barry K."/>
            <person name="Miller A.N."/>
            <person name="Grigoriev I.V."/>
            <person name="Debuchy R."/>
            <person name="Gladieux P."/>
            <person name="Thoren M.H."/>
            <person name="Johannesson H."/>
        </authorList>
    </citation>
    <scope>NUCLEOTIDE SEQUENCE</scope>
    <source>
        <strain evidence="1">CBS 626.80</strain>
    </source>
</reference>
<reference evidence="1" key="1">
    <citation type="journal article" date="2023" name="Mol. Phylogenet. Evol.">
        <title>Genome-scale phylogeny and comparative genomics of the fungal order Sordariales.</title>
        <authorList>
            <person name="Hensen N."/>
            <person name="Bonometti L."/>
            <person name="Westerberg I."/>
            <person name="Brannstrom I.O."/>
            <person name="Guillou S."/>
            <person name="Cros-Aarteil S."/>
            <person name="Calhoun S."/>
            <person name="Haridas S."/>
            <person name="Kuo A."/>
            <person name="Mondo S."/>
            <person name="Pangilinan J."/>
            <person name="Riley R."/>
            <person name="LaButti K."/>
            <person name="Andreopoulos B."/>
            <person name="Lipzen A."/>
            <person name="Chen C."/>
            <person name="Yan M."/>
            <person name="Daum C."/>
            <person name="Ng V."/>
            <person name="Clum A."/>
            <person name="Steindorff A."/>
            <person name="Ohm R.A."/>
            <person name="Martin F."/>
            <person name="Silar P."/>
            <person name="Natvig D.O."/>
            <person name="Lalanne C."/>
            <person name="Gautier V."/>
            <person name="Ament-Velasquez S.L."/>
            <person name="Kruys A."/>
            <person name="Hutchinson M.I."/>
            <person name="Powell A.J."/>
            <person name="Barry K."/>
            <person name="Miller A.N."/>
            <person name="Grigoriev I.V."/>
            <person name="Debuchy R."/>
            <person name="Gladieux P."/>
            <person name="Hiltunen Thoren M."/>
            <person name="Johannesson H."/>
        </authorList>
    </citation>
    <scope>NUCLEOTIDE SEQUENCE</scope>
    <source>
        <strain evidence="1">CBS 626.80</strain>
    </source>
</reference>
<organism evidence="1 2">
    <name type="scientific">Pseudoneurospora amorphoporcata</name>
    <dbReference type="NCBI Taxonomy" id="241081"/>
    <lineage>
        <taxon>Eukaryota</taxon>
        <taxon>Fungi</taxon>
        <taxon>Dikarya</taxon>
        <taxon>Ascomycota</taxon>
        <taxon>Pezizomycotina</taxon>
        <taxon>Sordariomycetes</taxon>
        <taxon>Sordariomycetidae</taxon>
        <taxon>Sordariales</taxon>
        <taxon>Sordariaceae</taxon>
        <taxon>Pseudoneurospora</taxon>
    </lineage>
</organism>
<dbReference type="EMBL" id="MU859943">
    <property type="protein sequence ID" value="KAK3946486.1"/>
    <property type="molecule type" value="Genomic_DNA"/>
</dbReference>
<evidence type="ECO:0000313" key="1">
    <source>
        <dbReference type="EMBL" id="KAK3946486.1"/>
    </source>
</evidence>